<dbReference type="PANTHER" id="PTHR16631:SF24">
    <property type="entry name" value="FAMILY 17 GLUCOSIDASE SCW11-RELATED"/>
    <property type="match status" value="1"/>
</dbReference>
<evidence type="ECO:0000256" key="12">
    <source>
        <dbReference type="ARBA" id="ARBA00042762"/>
    </source>
</evidence>
<evidence type="ECO:0000313" key="15">
    <source>
        <dbReference type="EMBL" id="PHH80047.1"/>
    </source>
</evidence>
<comment type="similarity">
    <text evidence="2">Belongs to the glycosyl hydrolase 17 family.</text>
</comment>
<dbReference type="AlphaFoldDB" id="A0A2C5ZG99"/>
<dbReference type="GO" id="GO:0071555">
    <property type="term" value="P:cell wall organization"/>
    <property type="evidence" value="ECO:0007669"/>
    <property type="project" value="TreeGrafter"/>
</dbReference>
<protein>
    <recommendedName>
        <fullName evidence="9">Probable beta-glucosidase btgE</fullName>
    </recommendedName>
    <alternativeName>
        <fullName evidence="10">Beta-D-glucoside glucohydrolase btgE</fullName>
    </alternativeName>
    <alternativeName>
        <fullName evidence="12">Cellobiase btgE</fullName>
    </alternativeName>
    <alternativeName>
        <fullName evidence="11">Gentiobiase btgE</fullName>
    </alternativeName>
</protein>
<evidence type="ECO:0000256" key="3">
    <source>
        <dbReference type="ARBA" id="ARBA00022512"/>
    </source>
</evidence>
<feature type="region of interest" description="Disordered" evidence="13">
    <location>
        <begin position="314"/>
        <end position="335"/>
    </location>
</feature>
<evidence type="ECO:0000256" key="9">
    <source>
        <dbReference type="ARBA" id="ARBA00039284"/>
    </source>
</evidence>
<keyword evidence="5 14" id="KW-0732">Signal</keyword>
<keyword evidence="16" id="KW-1185">Reference proteome</keyword>
<dbReference type="OrthoDB" id="4082933at2759"/>
<feature type="signal peptide" evidence="14">
    <location>
        <begin position="1"/>
        <end position="19"/>
    </location>
</feature>
<dbReference type="EMBL" id="NJES01000027">
    <property type="protein sequence ID" value="PHH80047.1"/>
    <property type="molecule type" value="Genomic_DNA"/>
</dbReference>
<evidence type="ECO:0000256" key="4">
    <source>
        <dbReference type="ARBA" id="ARBA00022525"/>
    </source>
</evidence>
<evidence type="ECO:0000256" key="11">
    <source>
        <dbReference type="ARBA" id="ARBA00041516"/>
    </source>
</evidence>
<evidence type="ECO:0000256" key="13">
    <source>
        <dbReference type="SAM" id="MobiDB-lite"/>
    </source>
</evidence>
<keyword evidence="4" id="KW-0964">Secreted</keyword>
<dbReference type="Gene3D" id="3.20.20.80">
    <property type="entry name" value="Glycosidases"/>
    <property type="match status" value="1"/>
</dbReference>
<dbReference type="GO" id="GO:0042973">
    <property type="term" value="F:glucan endo-1,3-beta-D-glucosidase activity"/>
    <property type="evidence" value="ECO:0007669"/>
    <property type="project" value="TreeGrafter"/>
</dbReference>
<evidence type="ECO:0000256" key="8">
    <source>
        <dbReference type="ARBA" id="ARBA00024983"/>
    </source>
</evidence>
<evidence type="ECO:0000256" key="6">
    <source>
        <dbReference type="ARBA" id="ARBA00022801"/>
    </source>
</evidence>
<evidence type="ECO:0000256" key="10">
    <source>
        <dbReference type="ARBA" id="ARBA00041495"/>
    </source>
</evidence>
<dbReference type="STRING" id="2004952.A0A2C5ZG99"/>
<dbReference type="InterPro" id="IPR050732">
    <property type="entry name" value="Beta-glucan_modifiers"/>
</dbReference>
<dbReference type="GO" id="GO:0005576">
    <property type="term" value="C:extracellular region"/>
    <property type="evidence" value="ECO:0007669"/>
    <property type="project" value="TreeGrafter"/>
</dbReference>
<keyword evidence="7" id="KW-0326">Glycosidase</keyword>
<dbReference type="InterPro" id="IPR017853">
    <property type="entry name" value="GH"/>
</dbReference>
<evidence type="ECO:0000256" key="14">
    <source>
        <dbReference type="SAM" id="SignalP"/>
    </source>
</evidence>
<dbReference type="PANTHER" id="PTHR16631">
    <property type="entry name" value="GLUCAN 1,3-BETA-GLUCOSIDASE"/>
    <property type="match status" value="1"/>
</dbReference>
<reference evidence="15 16" key="1">
    <citation type="submission" date="2017-06" db="EMBL/GenBank/DDBJ databases">
        <title>Ant-infecting Ophiocordyceps genomes reveal a high diversity of potential behavioral manipulation genes and a possible major role for enterotoxins.</title>
        <authorList>
            <person name="De Bekker C."/>
            <person name="Evans H.C."/>
            <person name="Brachmann A."/>
            <person name="Hughes D.P."/>
        </authorList>
    </citation>
    <scope>NUCLEOTIDE SEQUENCE [LARGE SCALE GENOMIC DNA]</scope>
    <source>
        <strain evidence="15 16">Map16</strain>
    </source>
</reference>
<dbReference type="SUPFAM" id="SSF51445">
    <property type="entry name" value="(Trans)glycosidases"/>
    <property type="match status" value="1"/>
</dbReference>
<accession>A0A2C5ZG99</accession>
<evidence type="ECO:0000256" key="1">
    <source>
        <dbReference type="ARBA" id="ARBA00004191"/>
    </source>
</evidence>
<dbReference type="PRINTS" id="PR01217">
    <property type="entry name" value="PRICHEXTENSN"/>
</dbReference>
<dbReference type="Proteomes" id="UP000226431">
    <property type="component" value="Unassembled WGS sequence"/>
</dbReference>
<keyword evidence="3" id="KW-0134">Cell wall</keyword>
<evidence type="ECO:0000256" key="2">
    <source>
        <dbReference type="ARBA" id="ARBA00008773"/>
    </source>
</evidence>
<comment type="caution">
    <text evidence="15">The sequence shown here is derived from an EMBL/GenBank/DDBJ whole genome shotgun (WGS) entry which is preliminary data.</text>
</comment>
<keyword evidence="6" id="KW-0378">Hydrolase</keyword>
<proteinExistence type="inferred from homology"/>
<evidence type="ECO:0000256" key="5">
    <source>
        <dbReference type="ARBA" id="ARBA00022729"/>
    </source>
</evidence>
<comment type="subcellular location">
    <subcellularLocation>
        <location evidence="1">Secreted</location>
        <location evidence="1">Cell wall</location>
    </subcellularLocation>
</comment>
<evidence type="ECO:0000256" key="7">
    <source>
        <dbReference type="ARBA" id="ARBA00023295"/>
    </source>
</evidence>
<dbReference type="GO" id="GO:0009986">
    <property type="term" value="C:cell surface"/>
    <property type="evidence" value="ECO:0007669"/>
    <property type="project" value="TreeGrafter"/>
</dbReference>
<organism evidence="15 16">
    <name type="scientific">Ophiocordyceps camponoti-rufipedis</name>
    <dbReference type="NCBI Taxonomy" id="2004952"/>
    <lineage>
        <taxon>Eukaryota</taxon>
        <taxon>Fungi</taxon>
        <taxon>Dikarya</taxon>
        <taxon>Ascomycota</taxon>
        <taxon>Pezizomycotina</taxon>
        <taxon>Sordariomycetes</taxon>
        <taxon>Hypocreomycetidae</taxon>
        <taxon>Hypocreales</taxon>
        <taxon>Ophiocordycipitaceae</taxon>
        <taxon>Ophiocordyceps</taxon>
    </lineage>
</organism>
<dbReference type="GO" id="GO:0009277">
    <property type="term" value="C:fungal-type cell wall"/>
    <property type="evidence" value="ECO:0007669"/>
    <property type="project" value="TreeGrafter"/>
</dbReference>
<sequence length="618" mass="65314">MKGVVAATMLAAWTGAVTASLDGHRHGRLFMKRSSNAAEDMCLPGCTTIWKTITGEATLVPVSVPPTSTPKPVTSTACQDTTTTAMVTTTSVATTTITLMSAPRRIAVPTPQAQICPTPGTYTFPATTITLHQPTTVAAPTTTEVPAGIHTIGGVTTIVKVATTVTCPVATVVTSGTVTTSTIVQTKYVCPSAGTYTVAPITTTVASKTVITYPVPTAYSPGTYVADKKVVTVTETGFVYRCPFTKSGVPTPATVSTSPAPTPPVPAPVPTTPVKIETPLAPTNVAVPSVPTQQPAPSAEYPVPVISVPVPDTPIPSIPSSNPTPPMPIPSIPAERPVPPKPAPGKFQSDNDHYGITYTPYQPSNGACKSSSEVHQDIAQLKQAGFTTIRIYSTDCNALENVGTACNKHDLDIIVGIFVKATGCSYSTPDIKEQVDKLSTWQEWDRVKLIVVGNEAIMNGHCSPEQLAALISTVKSKCPLYKGPYTVSETLDVWQRPDVSSCLCPATSVTGANIHPFFNKDTTPQSAGSFVASQLDMLRSICPEHDDVINLECGWPTRGKCNGKACPGKSEQAEAIANIRKATGHKTVFFSFQDDLWKQEGECLCEQSWGAADSFLWH</sequence>
<gene>
    <name evidence="15" type="ORF">CDD80_3036</name>
</gene>
<feature type="chain" id="PRO_5013084137" description="Probable beta-glucosidase btgE" evidence="14">
    <location>
        <begin position="20"/>
        <end position="618"/>
    </location>
</feature>
<name>A0A2C5ZG99_9HYPO</name>
<comment type="function">
    <text evidence="8">Beta-glucosidases are one of a number of cellulolytic enzymes involved in the degradation of cellulosic biomass. Catalyzes the last step releasing glucose from the inhibitory cellobiose.</text>
</comment>
<evidence type="ECO:0000313" key="16">
    <source>
        <dbReference type="Proteomes" id="UP000226431"/>
    </source>
</evidence>